<feature type="region of interest" description="Disordered" evidence="3">
    <location>
        <begin position="152"/>
        <end position="205"/>
    </location>
</feature>
<dbReference type="AlphaFoldDB" id="A0ABD2ZPD4"/>
<evidence type="ECO:0000256" key="2">
    <source>
        <dbReference type="ARBA" id="ARBA00023242"/>
    </source>
</evidence>
<dbReference type="GO" id="GO:0005634">
    <property type="term" value="C:nucleus"/>
    <property type="evidence" value="ECO:0007669"/>
    <property type="project" value="UniProtKB-SubCell"/>
</dbReference>
<protein>
    <recommendedName>
        <fullName evidence="6">Mini-chromosome maintenance complex-binding protein</fullName>
    </recommendedName>
</protein>
<keyword evidence="5" id="KW-1185">Reference proteome</keyword>
<evidence type="ECO:0008006" key="6">
    <source>
        <dbReference type="Google" id="ProtNLM"/>
    </source>
</evidence>
<accession>A0ABD2ZPD4</accession>
<feature type="compositionally biased region" description="Acidic residues" evidence="3">
    <location>
        <begin position="166"/>
        <end position="182"/>
    </location>
</feature>
<gene>
    <name evidence="4" type="ORF">ACH5RR_019450</name>
</gene>
<dbReference type="EMBL" id="JBJUIK010000008">
    <property type="protein sequence ID" value="KAL3521301.1"/>
    <property type="molecule type" value="Genomic_DNA"/>
</dbReference>
<keyword evidence="2" id="KW-0539">Nucleus</keyword>
<comment type="subcellular location">
    <subcellularLocation>
        <location evidence="1">Nucleus</location>
    </subcellularLocation>
</comment>
<evidence type="ECO:0000313" key="5">
    <source>
        <dbReference type="Proteomes" id="UP001630127"/>
    </source>
</evidence>
<sequence length="597" mass="67042">MVGLPYDCLANPLGAVRLTFEKAVASGSDPSTFDGKDWGAADLFRNFLYDNDGLSQVPMLNAATIRSLQPNTLVKFRGMIQDMLGNEFYVGAYKDGDVWRTNKFADHSQFPMESSSVMRVWERRMLYCVPVPGQNSWTESFCEAAVIPFTNSTSPPREKRQRDDDMSTDDVDMQAPDQEFEDSPSAKRKREQSIPSQSSNLQENIIGGTYSGTGLVPDFNRNSFPCLVKIYDSPESDLKLNDVFEFIGVLTFDTELKADSDEIGELDTSLYEDAMTHLPPSKVPRIHCLVHRKLDVHDFLSSPPVLEPKSHLVKEIRQALLGHLTAVLGNDGLAAEFMLLHLLSRVHARVDAVAVGKLSLNLICLNKDSISVFRNRLNRAIRNLVPFTHSLPLSIDYLNSVSLAPRKDYQINRLVSGALQLAEGSHLTIDETQLQAGTLNTTGVDNARVLKSLMELQKVEYDFTYYKMEMTADVQLLILSEGKSNILPADLVLPFRPSSVDCCDNVDPELLKAWRWYLATMRSLPHSIEQEMQKVVEDDLVAARQADRSLGSQGLGRLLTMGRLVSVSFGETCLSLDHWQMVKELERLRRERVQESM</sequence>
<dbReference type="InterPro" id="IPR019140">
    <property type="entry name" value="MCM_complex-bd"/>
</dbReference>
<reference evidence="4 5" key="1">
    <citation type="submission" date="2024-11" db="EMBL/GenBank/DDBJ databases">
        <title>A near-complete genome assembly of Cinchona calisaya.</title>
        <authorList>
            <person name="Lian D.C."/>
            <person name="Zhao X.W."/>
            <person name="Wei L."/>
        </authorList>
    </citation>
    <scope>NUCLEOTIDE SEQUENCE [LARGE SCALE GENOMIC DNA]</scope>
    <source>
        <tissue evidence="4">Nenye</tissue>
    </source>
</reference>
<proteinExistence type="predicted"/>
<dbReference type="PANTHER" id="PTHR13489:SF0">
    <property type="entry name" value="MINI-CHROMOSOME MAINTENANCE COMPLEX-BINDING PROTEIN"/>
    <property type="match status" value="1"/>
</dbReference>
<evidence type="ECO:0000256" key="1">
    <source>
        <dbReference type="ARBA" id="ARBA00004123"/>
    </source>
</evidence>
<evidence type="ECO:0000313" key="4">
    <source>
        <dbReference type="EMBL" id="KAL3521301.1"/>
    </source>
</evidence>
<organism evidence="4 5">
    <name type="scientific">Cinchona calisaya</name>
    <dbReference type="NCBI Taxonomy" id="153742"/>
    <lineage>
        <taxon>Eukaryota</taxon>
        <taxon>Viridiplantae</taxon>
        <taxon>Streptophyta</taxon>
        <taxon>Embryophyta</taxon>
        <taxon>Tracheophyta</taxon>
        <taxon>Spermatophyta</taxon>
        <taxon>Magnoliopsida</taxon>
        <taxon>eudicotyledons</taxon>
        <taxon>Gunneridae</taxon>
        <taxon>Pentapetalae</taxon>
        <taxon>asterids</taxon>
        <taxon>lamiids</taxon>
        <taxon>Gentianales</taxon>
        <taxon>Rubiaceae</taxon>
        <taxon>Cinchonoideae</taxon>
        <taxon>Cinchoneae</taxon>
        <taxon>Cinchona</taxon>
    </lineage>
</organism>
<feature type="compositionally biased region" description="Basic and acidic residues" evidence="3">
    <location>
        <begin position="156"/>
        <end position="165"/>
    </location>
</feature>
<dbReference type="Pfam" id="PF09739">
    <property type="entry name" value="MCM_bind"/>
    <property type="match status" value="1"/>
</dbReference>
<name>A0ABD2ZPD4_9GENT</name>
<dbReference type="PANTHER" id="PTHR13489">
    <property type="entry name" value="MINI-CHROMOSOME MAINTENANCE COMPLEX-BINDING PROTEIN"/>
    <property type="match status" value="1"/>
</dbReference>
<evidence type="ECO:0000256" key="3">
    <source>
        <dbReference type="SAM" id="MobiDB-lite"/>
    </source>
</evidence>
<feature type="compositionally biased region" description="Polar residues" evidence="3">
    <location>
        <begin position="193"/>
        <end position="203"/>
    </location>
</feature>
<dbReference type="Proteomes" id="UP001630127">
    <property type="component" value="Unassembled WGS sequence"/>
</dbReference>
<comment type="caution">
    <text evidence="4">The sequence shown here is derived from an EMBL/GenBank/DDBJ whole genome shotgun (WGS) entry which is preliminary data.</text>
</comment>